<keyword evidence="1" id="KW-0175">Coiled coil</keyword>
<feature type="coiled-coil region" evidence="1">
    <location>
        <begin position="754"/>
        <end position="795"/>
    </location>
</feature>
<sequence length="1377" mass="160570">KMNRIGFVNFWLYDEEDFLFEDGRLLLRGQNGSGKSITTQSFIPFILDGDRTPSRLDPFGSSDRRMEYYFLGEEGKDESTGYLFLEFQKTEEADGEKSVRYRTIGIGQRARRGRPMDFWGFLILDGRRIGQELWLYKQTGSVKIPYDRRDLKQVLGEENPVTDSPSEYKKLVNQHIFGFRKLEQYEQFIRLLVKVRAPKLSKEFKPTKVYEILNDSLQTLTDEDLRPMVDAMEKMDEIQESLDRLKRAFGDVRIIRTEYTRYNQFMLAKKAQAYLSRKSDVEKAQAQLEAQLAVAQEIQEQQRENGERLNARRERERMARAERDSLLDDRLKDMDVRLETARRERQEARERESQWEKKAEDYNGKIFAAERKERGLQDELSGREEELQEERAQLQERQEVLQWNGHSDAAVMLEEGRLSGMPEITKRLMEYEKNLAEGKKKIHAFAEASGQYEEAAFALEQVKKERAEQEKKRQLSEKRLQDSQDDWISLLYEKADRTVEWKPERSVLREAEELAREYGSVSDAGEIQELLRRDYEGQRLGLLRLREEKERSRQDGELALKQAREELLAVQNAPELEPERGELIGRSRRAMEEAGIRAVPFYKAVEFADGLEPAACAVMEAQLKSMGLLDALVVRPEDLIRIEKECPEFLDSVICVDEAGNAGAQASKDAADQPFAGLTVNTELEDGLRKETARILCHIRSVRTPGEWLRGGLRDGLSESRPAIGESGFFRQGALLGKAWQEGEAEYVGQLARKRKKEQKIRQLTERISELEALVEGLSGELSVLAGRLDTLEKEYRELPDFSEINDALEKLRECVLQLELLNGQFSERERKAQEAEQRKNRCWQEMLQSCKALPYGRTEEEYEEAQDALREYEGIWRECRETILRLQQARERLREQQDRLEEDRQALDDALAEKQRCGGRARECEIRIRQYEEYLNRPEIREKAKRLKALNEELEQISKDCQYLEKELAKLEERLLHITEAEPEKKAALQRAIGEETWLRKYFEEELSLKLVFDREAASLPDCAQKALGFLRESDKNREPADMLQSLYQVFQKYNGSLASYGTSLEDCFGMEEAVEQVPGALRKRVRVASVWNGKKVYLEEFYQILKNAIDETQLLIQEKDRELFEDILSQTISQQLTDRIAESRRWVADMSKLMRDMDTSMGLSFSLDWKPRSAENEAELDVTELEQILLRDRSLLTMEDIEKVAAHFRSKIRTQKRLLEETGGMINYMELVREAMDYRGWFSFQMFYRRGEEPRKPLTNAAFNRFSGGEKAMAMYVPLFAAVNAQYQKADRKDHPRIIALDEAFAGVDDKNISSMFELVEKLDFDYIMNSQSLWGCYDTVRGLRIAELLRPMNSQIVTIIRYTWNGHERILDEQ</sequence>
<dbReference type="Pfam" id="PF13558">
    <property type="entry name" value="SbcC_Walker_B"/>
    <property type="match status" value="1"/>
</dbReference>
<comment type="caution">
    <text evidence="2">The sequence shown here is derived from an EMBL/GenBank/DDBJ whole genome shotgun (WGS) entry which is preliminary data.</text>
</comment>
<reference evidence="2" key="2">
    <citation type="submission" date="2021-04" db="EMBL/GenBank/DDBJ databases">
        <authorList>
            <person name="Gilroy R."/>
        </authorList>
    </citation>
    <scope>NUCLEOTIDE SEQUENCE</scope>
    <source>
        <strain evidence="2">ChiHjej8B7-25341</strain>
    </source>
</reference>
<dbReference type="NCBIfam" id="TIGR02680">
    <property type="entry name" value="TIGR02680 family protein"/>
    <property type="match status" value="1"/>
</dbReference>
<dbReference type="SUPFAM" id="SSF52540">
    <property type="entry name" value="P-loop containing nucleoside triphosphate hydrolases"/>
    <property type="match status" value="1"/>
</dbReference>
<feature type="coiled-coil region" evidence="1">
    <location>
        <begin position="938"/>
        <end position="982"/>
    </location>
</feature>
<organism evidence="2 3">
    <name type="scientific">Candidatus Eisenbergiella stercorigallinarum</name>
    <dbReference type="NCBI Taxonomy" id="2838557"/>
    <lineage>
        <taxon>Bacteria</taxon>
        <taxon>Bacillati</taxon>
        <taxon>Bacillota</taxon>
        <taxon>Clostridia</taxon>
        <taxon>Lachnospirales</taxon>
        <taxon>Lachnospiraceae</taxon>
        <taxon>Eisenbergiella</taxon>
    </lineage>
</organism>
<gene>
    <name evidence="2" type="ORF">H9912_09810</name>
</gene>
<evidence type="ECO:0000256" key="1">
    <source>
        <dbReference type="SAM" id="Coils"/>
    </source>
</evidence>
<feature type="coiled-coil region" evidence="1">
    <location>
        <begin position="452"/>
        <end position="486"/>
    </location>
</feature>
<evidence type="ECO:0000313" key="2">
    <source>
        <dbReference type="EMBL" id="HJD32222.1"/>
    </source>
</evidence>
<reference evidence="2" key="1">
    <citation type="journal article" date="2021" name="PeerJ">
        <title>Extensive microbial diversity within the chicken gut microbiome revealed by metagenomics and culture.</title>
        <authorList>
            <person name="Gilroy R."/>
            <person name="Ravi A."/>
            <person name="Getino M."/>
            <person name="Pursley I."/>
            <person name="Horton D.L."/>
            <person name="Alikhan N.F."/>
            <person name="Baker D."/>
            <person name="Gharbi K."/>
            <person name="Hall N."/>
            <person name="Watson M."/>
            <person name="Adriaenssens E.M."/>
            <person name="Foster-Nyarko E."/>
            <person name="Jarju S."/>
            <person name="Secka A."/>
            <person name="Antonio M."/>
            <person name="Oren A."/>
            <person name="Chaudhuri R.R."/>
            <person name="La Ragione R."/>
            <person name="Hildebrand F."/>
            <person name="Pallen M.J."/>
        </authorList>
    </citation>
    <scope>NUCLEOTIDE SEQUENCE</scope>
    <source>
        <strain evidence="2">ChiHjej8B7-25341</strain>
    </source>
</reference>
<dbReference type="InterPro" id="IPR013496">
    <property type="entry name" value="CHP02680"/>
</dbReference>
<feature type="coiled-coil region" evidence="1">
    <location>
        <begin position="331"/>
        <end position="404"/>
    </location>
</feature>
<proteinExistence type="predicted"/>
<protein>
    <submittedName>
        <fullName evidence="2">TIGR02680 family protein</fullName>
    </submittedName>
</protein>
<evidence type="ECO:0000313" key="3">
    <source>
        <dbReference type="Proteomes" id="UP000823851"/>
    </source>
</evidence>
<accession>A0A9D2QZR5</accession>
<name>A0A9D2QZR5_9FIRM</name>
<feature type="coiled-coil region" evidence="1">
    <location>
        <begin position="278"/>
        <end position="305"/>
    </location>
</feature>
<feature type="non-terminal residue" evidence="2">
    <location>
        <position position="1"/>
    </location>
</feature>
<dbReference type="Gene3D" id="3.40.50.300">
    <property type="entry name" value="P-loop containing nucleotide triphosphate hydrolases"/>
    <property type="match status" value="2"/>
</dbReference>
<dbReference type="EMBL" id="DWUW01000278">
    <property type="protein sequence ID" value="HJD32222.1"/>
    <property type="molecule type" value="Genomic_DNA"/>
</dbReference>
<feature type="coiled-coil region" evidence="1">
    <location>
        <begin position="819"/>
        <end position="914"/>
    </location>
</feature>
<dbReference type="Proteomes" id="UP000823851">
    <property type="component" value="Unassembled WGS sequence"/>
</dbReference>
<dbReference type="InterPro" id="IPR027417">
    <property type="entry name" value="P-loop_NTPase"/>
</dbReference>